<name>A0A7J5XDB6_DISMA</name>
<comment type="caution">
    <text evidence="1">The sequence shown here is derived from an EMBL/GenBank/DDBJ whole genome shotgun (WGS) entry which is preliminary data.</text>
</comment>
<organism evidence="1 2">
    <name type="scientific">Dissostichus mawsoni</name>
    <name type="common">Antarctic cod</name>
    <dbReference type="NCBI Taxonomy" id="36200"/>
    <lineage>
        <taxon>Eukaryota</taxon>
        <taxon>Metazoa</taxon>
        <taxon>Chordata</taxon>
        <taxon>Craniata</taxon>
        <taxon>Vertebrata</taxon>
        <taxon>Euteleostomi</taxon>
        <taxon>Actinopterygii</taxon>
        <taxon>Neopterygii</taxon>
        <taxon>Teleostei</taxon>
        <taxon>Neoteleostei</taxon>
        <taxon>Acanthomorphata</taxon>
        <taxon>Eupercaria</taxon>
        <taxon>Perciformes</taxon>
        <taxon>Notothenioidei</taxon>
        <taxon>Nototheniidae</taxon>
        <taxon>Dissostichus</taxon>
    </lineage>
</organism>
<dbReference type="InterPro" id="IPR036116">
    <property type="entry name" value="FN3_sf"/>
</dbReference>
<dbReference type="InterPro" id="IPR013783">
    <property type="entry name" value="Ig-like_fold"/>
</dbReference>
<evidence type="ECO:0000313" key="2">
    <source>
        <dbReference type="Proteomes" id="UP000518266"/>
    </source>
</evidence>
<keyword evidence="2" id="KW-1185">Reference proteome</keyword>
<evidence type="ECO:0000313" key="1">
    <source>
        <dbReference type="EMBL" id="KAF3835022.1"/>
    </source>
</evidence>
<dbReference type="SUPFAM" id="SSF49265">
    <property type="entry name" value="Fibronectin type III"/>
    <property type="match status" value="1"/>
</dbReference>
<dbReference type="Proteomes" id="UP000518266">
    <property type="component" value="Unassembled WGS sequence"/>
</dbReference>
<dbReference type="EMBL" id="JAAKFY010000025">
    <property type="protein sequence ID" value="KAF3835022.1"/>
    <property type="molecule type" value="Genomic_DNA"/>
</dbReference>
<gene>
    <name evidence="1" type="ORF">F7725_027580</name>
</gene>
<accession>A0A7J5XDB6</accession>
<sequence>KLSSPRGNVKDIKKAVNDGNTVPTHGPSLTAVTVLTVQLCEGLKCCNLKSSAGIDVLLGSSFRIYCTSLTVDCRKNNFYGQNNAQLPHKVLNSTTIYYDVKKTYSCKCLSSGCDSCGQDFSTGYPPERPKNISCTYNVKNSDSGDVFCSWDRGRDTFLKNDLTLKMRIIKQP</sequence>
<reference evidence="1 2" key="1">
    <citation type="submission" date="2020-03" db="EMBL/GenBank/DDBJ databases">
        <title>Dissostichus mawsoni Genome sequencing and assembly.</title>
        <authorList>
            <person name="Park H."/>
        </authorList>
    </citation>
    <scope>NUCLEOTIDE SEQUENCE [LARGE SCALE GENOMIC DNA]</scope>
    <source>
        <strain evidence="1">DM0001</strain>
        <tissue evidence="1">Muscle</tissue>
    </source>
</reference>
<protein>
    <submittedName>
        <fullName evidence="1">Uncharacterized protein</fullName>
    </submittedName>
</protein>
<dbReference type="OrthoDB" id="10005435at2759"/>
<dbReference type="AlphaFoldDB" id="A0A7J5XDB6"/>
<dbReference type="Gene3D" id="2.60.40.10">
    <property type="entry name" value="Immunoglobulins"/>
    <property type="match status" value="1"/>
</dbReference>
<proteinExistence type="predicted"/>
<feature type="non-terminal residue" evidence="1">
    <location>
        <position position="172"/>
    </location>
</feature>